<name>A0A1I5EG40_9GAMM</name>
<dbReference type="AlphaFoldDB" id="A0A1I5EG40"/>
<feature type="coiled-coil region" evidence="1">
    <location>
        <begin position="87"/>
        <end position="114"/>
    </location>
</feature>
<gene>
    <name evidence="4" type="ORF">SAMN05421579_1682</name>
</gene>
<sequence length="184" mass="20254">MTSASLNLGGSPRLLNRIPCCNCVKLSSTQQNTQMTPSRIHAFIIKHLFILFLLLIGISNVSAGELKQETTVVDVPALSKRVTDLSKVLTKAENQRLTRQLKKLQSERKVQTAVLIIPTTGSDTVEAFSSRVFDKWKLGNKERNDGILFLIASDDHKMRIAVGSGSGVPRMHPVANKGAMLCER</sequence>
<reference evidence="5" key="1">
    <citation type="submission" date="2016-10" db="EMBL/GenBank/DDBJ databases">
        <authorList>
            <person name="Varghese N."/>
            <person name="Submissions S."/>
        </authorList>
    </citation>
    <scope>NUCLEOTIDE SEQUENCE [LARGE SCALE GENOMIC DNA]</scope>
    <source>
        <strain evidence="5">DSM 16522</strain>
    </source>
</reference>
<keyword evidence="5" id="KW-1185">Reference proteome</keyword>
<protein>
    <recommendedName>
        <fullName evidence="3">TPM domain-containing protein</fullName>
    </recommendedName>
</protein>
<organism evidence="4 5">
    <name type="scientific">Xenorhabdus japonica</name>
    <dbReference type="NCBI Taxonomy" id="53341"/>
    <lineage>
        <taxon>Bacteria</taxon>
        <taxon>Pseudomonadati</taxon>
        <taxon>Pseudomonadota</taxon>
        <taxon>Gammaproteobacteria</taxon>
        <taxon>Enterobacterales</taxon>
        <taxon>Morganellaceae</taxon>
        <taxon>Xenorhabdus</taxon>
    </lineage>
</organism>
<dbReference type="STRING" id="53341.SAMN05421579_1682"/>
<keyword evidence="2" id="KW-0812">Transmembrane</keyword>
<dbReference type="Gene3D" id="3.10.310.50">
    <property type="match status" value="1"/>
</dbReference>
<feature type="domain" description="TPM" evidence="3">
    <location>
        <begin position="82"/>
        <end position="165"/>
    </location>
</feature>
<feature type="transmembrane region" description="Helical" evidence="2">
    <location>
        <begin position="40"/>
        <end position="58"/>
    </location>
</feature>
<evidence type="ECO:0000256" key="1">
    <source>
        <dbReference type="SAM" id="Coils"/>
    </source>
</evidence>
<proteinExistence type="predicted"/>
<evidence type="ECO:0000313" key="4">
    <source>
        <dbReference type="EMBL" id="SFO10323.1"/>
    </source>
</evidence>
<keyword evidence="2" id="KW-0472">Membrane</keyword>
<dbReference type="InterPro" id="IPR007621">
    <property type="entry name" value="TPM_dom"/>
</dbReference>
<evidence type="ECO:0000259" key="3">
    <source>
        <dbReference type="Pfam" id="PF04536"/>
    </source>
</evidence>
<keyword evidence="1" id="KW-0175">Coiled coil</keyword>
<evidence type="ECO:0000256" key="2">
    <source>
        <dbReference type="SAM" id="Phobius"/>
    </source>
</evidence>
<dbReference type="PANTHER" id="PTHR30373:SF2">
    <property type="entry name" value="UPF0603 PROTEIN YGCG"/>
    <property type="match status" value="1"/>
</dbReference>
<accession>A0A1I5EG40</accession>
<dbReference type="Pfam" id="PF04536">
    <property type="entry name" value="TPM_phosphatase"/>
    <property type="match status" value="1"/>
</dbReference>
<keyword evidence="2" id="KW-1133">Transmembrane helix</keyword>
<dbReference type="PANTHER" id="PTHR30373">
    <property type="entry name" value="UPF0603 PROTEIN YGCG"/>
    <property type="match status" value="1"/>
</dbReference>
<dbReference type="Proteomes" id="UP000199011">
    <property type="component" value="Unassembled WGS sequence"/>
</dbReference>
<dbReference type="EMBL" id="FOVO01000068">
    <property type="protein sequence ID" value="SFO10323.1"/>
    <property type="molecule type" value="Genomic_DNA"/>
</dbReference>
<evidence type="ECO:0000313" key="5">
    <source>
        <dbReference type="Proteomes" id="UP000199011"/>
    </source>
</evidence>